<name>A0A9W6XGP3_9STRA</name>
<dbReference type="AlphaFoldDB" id="A0A9W6XGP3"/>
<organism evidence="1 2">
    <name type="scientific">Phytophthora fragariaefolia</name>
    <dbReference type="NCBI Taxonomy" id="1490495"/>
    <lineage>
        <taxon>Eukaryota</taxon>
        <taxon>Sar</taxon>
        <taxon>Stramenopiles</taxon>
        <taxon>Oomycota</taxon>
        <taxon>Peronosporomycetes</taxon>
        <taxon>Peronosporales</taxon>
        <taxon>Peronosporaceae</taxon>
        <taxon>Phytophthora</taxon>
    </lineage>
</organism>
<dbReference type="Proteomes" id="UP001165121">
    <property type="component" value="Unassembled WGS sequence"/>
</dbReference>
<accession>A0A9W6XGP3</accession>
<evidence type="ECO:0000313" key="1">
    <source>
        <dbReference type="EMBL" id="GMF38133.1"/>
    </source>
</evidence>
<protein>
    <submittedName>
        <fullName evidence="1">Unnamed protein product</fullName>
    </submittedName>
</protein>
<keyword evidence="2" id="KW-1185">Reference proteome</keyword>
<comment type="caution">
    <text evidence="1">The sequence shown here is derived from an EMBL/GenBank/DDBJ whole genome shotgun (WGS) entry which is preliminary data.</text>
</comment>
<dbReference type="OrthoDB" id="124944at2759"/>
<dbReference type="EMBL" id="BSXT01001074">
    <property type="protein sequence ID" value="GMF38133.1"/>
    <property type="molecule type" value="Genomic_DNA"/>
</dbReference>
<proteinExistence type="predicted"/>
<reference evidence="1" key="1">
    <citation type="submission" date="2023-04" db="EMBL/GenBank/DDBJ databases">
        <title>Phytophthora fragariaefolia NBRC 109709.</title>
        <authorList>
            <person name="Ichikawa N."/>
            <person name="Sato H."/>
            <person name="Tonouchi N."/>
        </authorList>
    </citation>
    <scope>NUCLEOTIDE SEQUENCE</scope>
    <source>
        <strain evidence="1">NBRC 109709</strain>
    </source>
</reference>
<gene>
    <name evidence="1" type="ORF">Pfra01_001088500</name>
</gene>
<evidence type="ECO:0000313" key="2">
    <source>
        <dbReference type="Proteomes" id="UP001165121"/>
    </source>
</evidence>
<sequence length="205" mass="23077">MRSTRNKFSLAGVSRVDWTISSYFEGQWLTGKFAAWQCHHSPVGFAKPNNPVGQFNRVVKQRYTQHRRLRMGLLLQRLLEYFMSESASRKAFKSEVGGNSRFKTWATDVRRNGLVVEAPPSRASIASLVDADVSDVVNVFTRQPPRVFIPARGRTVETITVAAQVGYHTARMEVEGQPETGWRVDITKTNDVISAFSSSTESAYM</sequence>